<keyword evidence="2" id="KW-0255">Endonuclease</keyword>
<protein>
    <submittedName>
        <fullName evidence="2">5-methylcytosine-specific restriction endonuclease McrA</fullName>
    </submittedName>
</protein>
<keyword evidence="2" id="KW-0540">Nuclease</keyword>
<evidence type="ECO:0000313" key="3">
    <source>
        <dbReference type="Proteomes" id="UP000770785"/>
    </source>
</evidence>
<dbReference type="GO" id="GO:0004519">
    <property type="term" value="F:endonuclease activity"/>
    <property type="evidence" value="ECO:0007669"/>
    <property type="project" value="UniProtKB-KW"/>
</dbReference>
<keyword evidence="3" id="KW-1185">Reference proteome</keyword>
<keyword evidence="2" id="KW-0378">Hydrolase</keyword>
<dbReference type="EMBL" id="JAATJH010000001">
    <property type="protein sequence ID" value="NJC24788.1"/>
    <property type="molecule type" value="Genomic_DNA"/>
</dbReference>
<comment type="caution">
    <text evidence="2">The sequence shown here is derived from an EMBL/GenBank/DDBJ whole genome shotgun (WGS) entry which is preliminary data.</text>
</comment>
<evidence type="ECO:0000313" key="2">
    <source>
        <dbReference type="EMBL" id="NJC24788.1"/>
    </source>
</evidence>
<accession>A0ABX0X6G0</accession>
<reference evidence="2 3" key="1">
    <citation type="submission" date="2020-03" db="EMBL/GenBank/DDBJ databases">
        <title>Genomic Encyclopedia of Type Strains, Phase IV (KMG-IV): sequencing the most valuable type-strain genomes for metagenomic binning, comparative biology and taxonomic classification.</title>
        <authorList>
            <person name="Goeker M."/>
        </authorList>
    </citation>
    <scope>NUCLEOTIDE SEQUENCE [LARGE SCALE GENOMIC DNA]</scope>
    <source>
        <strain evidence="2 3">DSM 105096</strain>
    </source>
</reference>
<dbReference type="Proteomes" id="UP000770785">
    <property type="component" value="Unassembled WGS sequence"/>
</dbReference>
<feature type="compositionally biased region" description="Basic residues" evidence="1">
    <location>
        <begin position="1"/>
        <end position="14"/>
    </location>
</feature>
<sequence>MPHLPRPKRYRYQRPKQSGTASGRAVHKTNRWKTVSANYRARYPFCEYSLKVLGEDVPADHTDHIVSIAMGGDHFADANLMSLTKEVHGRKSAREAIGYRPECRVLESGKCAPYDRDQVLQDLRPPPLAFDPTGGRGRA</sequence>
<feature type="region of interest" description="Disordered" evidence="1">
    <location>
        <begin position="1"/>
        <end position="26"/>
    </location>
</feature>
<evidence type="ECO:0000256" key="1">
    <source>
        <dbReference type="SAM" id="MobiDB-lite"/>
    </source>
</evidence>
<organism evidence="2 3">
    <name type="scientific">Neolewinella antarctica</name>
    <dbReference type="NCBI Taxonomy" id="442734"/>
    <lineage>
        <taxon>Bacteria</taxon>
        <taxon>Pseudomonadati</taxon>
        <taxon>Bacteroidota</taxon>
        <taxon>Saprospiria</taxon>
        <taxon>Saprospirales</taxon>
        <taxon>Lewinellaceae</taxon>
        <taxon>Neolewinella</taxon>
    </lineage>
</organism>
<proteinExistence type="predicted"/>
<name>A0ABX0X6G0_9BACT</name>
<gene>
    <name evidence="2" type="ORF">GGR27_000269</name>
</gene>